<gene>
    <name evidence="1" type="ORF">YP76_05980</name>
</gene>
<sequence>MRTLRPNYWERPVWTLEEFADYACMSVRHLNRLRAKRDESFPTEMRPAGSPLFKKEEVEDWLEGRAVHRKSLWIHPQWKSNSRSVP</sequence>
<dbReference type="STRING" id="56193.YP76_05980"/>
<evidence type="ECO:0008006" key="3">
    <source>
        <dbReference type="Google" id="ProtNLM"/>
    </source>
</evidence>
<proteinExistence type="predicted"/>
<evidence type="ECO:0000313" key="2">
    <source>
        <dbReference type="Proteomes" id="UP000033874"/>
    </source>
</evidence>
<dbReference type="PATRIC" id="fig|56193.3.peg.1244"/>
<keyword evidence="2" id="KW-1185">Reference proteome</keyword>
<dbReference type="EMBL" id="LBIC01000003">
    <property type="protein sequence ID" value="KKW92504.1"/>
    <property type="molecule type" value="Genomic_DNA"/>
</dbReference>
<organism evidence="1 2">
    <name type="scientific">Sphingobium chungbukense</name>
    <dbReference type="NCBI Taxonomy" id="56193"/>
    <lineage>
        <taxon>Bacteria</taxon>
        <taxon>Pseudomonadati</taxon>
        <taxon>Pseudomonadota</taxon>
        <taxon>Alphaproteobacteria</taxon>
        <taxon>Sphingomonadales</taxon>
        <taxon>Sphingomonadaceae</taxon>
        <taxon>Sphingobium</taxon>
    </lineage>
</organism>
<dbReference type="Proteomes" id="UP000033874">
    <property type="component" value="Unassembled WGS sequence"/>
</dbReference>
<name>A0A0M3AVA3_9SPHN</name>
<protein>
    <recommendedName>
        <fullName evidence="3">Helix-turn-helix domain-containing protein</fullName>
    </recommendedName>
</protein>
<comment type="caution">
    <text evidence="1">The sequence shown here is derived from an EMBL/GenBank/DDBJ whole genome shotgun (WGS) entry which is preliminary data.</text>
</comment>
<accession>A0A0M3AVA3</accession>
<evidence type="ECO:0000313" key="1">
    <source>
        <dbReference type="EMBL" id="KKW92504.1"/>
    </source>
</evidence>
<dbReference type="AlphaFoldDB" id="A0A0M3AVA3"/>
<reference evidence="1 2" key="1">
    <citation type="submission" date="2015-04" db="EMBL/GenBank/DDBJ databases">
        <title>Genome sequence of aromatic hydrocarbons-degrading Sphingobium chungbukense DJ77.</title>
        <authorList>
            <person name="Kim Y.-C."/>
            <person name="Chae J.-C."/>
        </authorList>
    </citation>
    <scope>NUCLEOTIDE SEQUENCE [LARGE SCALE GENOMIC DNA]</scope>
    <source>
        <strain evidence="1 2">DJ77</strain>
    </source>
</reference>